<organism evidence="2 3">
    <name type="scientific">Portunus trituberculatus</name>
    <name type="common">Swimming crab</name>
    <name type="synonym">Neptunus trituberculatus</name>
    <dbReference type="NCBI Taxonomy" id="210409"/>
    <lineage>
        <taxon>Eukaryota</taxon>
        <taxon>Metazoa</taxon>
        <taxon>Ecdysozoa</taxon>
        <taxon>Arthropoda</taxon>
        <taxon>Crustacea</taxon>
        <taxon>Multicrustacea</taxon>
        <taxon>Malacostraca</taxon>
        <taxon>Eumalacostraca</taxon>
        <taxon>Eucarida</taxon>
        <taxon>Decapoda</taxon>
        <taxon>Pleocyemata</taxon>
        <taxon>Brachyura</taxon>
        <taxon>Eubrachyura</taxon>
        <taxon>Portunoidea</taxon>
        <taxon>Portunidae</taxon>
        <taxon>Portuninae</taxon>
        <taxon>Portunus</taxon>
    </lineage>
</organism>
<feature type="compositionally biased region" description="Basic and acidic residues" evidence="1">
    <location>
        <begin position="83"/>
        <end position="95"/>
    </location>
</feature>
<gene>
    <name evidence="2" type="ORF">E2C01_088086</name>
</gene>
<sequence>MIIPSDDGTLTQGKRTLYTAPPPTPPLPRLPLYLLLPPRLTGPATFSPLPPTRQSSVLTRLRCRAGGSELMEENVSRQCSVRPSEHRWEGKQGNK</sequence>
<accession>A0A5B7J569</accession>
<evidence type="ECO:0000313" key="3">
    <source>
        <dbReference type="Proteomes" id="UP000324222"/>
    </source>
</evidence>
<proteinExistence type="predicted"/>
<feature type="region of interest" description="Disordered" evidence="1">
    <location>
        <begin position="74"/>
        <end position="95"/>
    </location>
</feature>
<name>A0A5B7J569_PORTR</name>
<evidence type="ECO:0000256" key="1">
    <source>
        <dbReference type="SAM" id="MobiDB-lite"/>
    </source>
</evidence>
<evidence type="ECO:0000313" key="2">
    <source>
        <dbReference type="EMBL" id="MPC92971.1"/>
    </source>
</evidence>
<dbReference type="EMBL" id="VSRR010093186">
    <property type="protein sequence ID" value="MPC92971.1"/>
    <property type="molecule type" value="Genomic_DNA"/>
</dbReference>
<dbReference type="Proteomes" id="UP000324222">
    <property type="component" value="Unassembled WGS sequence"/>
</dbReference>
<comment type="caution">
    <text evidence="2">The sequence shown here is derived from an EMBL/GenBank/DDBJ whole genome shotgun (WGS) entry which is preliminary data.</text>
</comment>
<reference evidence="2 3" key="1">
    <citation type="submission" date="2019-05" db="EMBL/GenBank/DDBJ databases">
        <title>Another draft genome of Portunus trituberculatus and its Hox gene families provides insights of decapod evolution.</title>
        <authorList>
            <person name="Jeong J.-H."/>
            <person name="Song I."/>
            <person name="Kim S."/>
            <person name="Choi T."/>
            <person name="Kim D."/>
            <person name="Ryu S."/>
            <person name="Kim W."/>
        </authorList>
    </citation>
    <scope>NUCLEOTIDE SEQUENCE [LARGE SCALE GENOMIC DNA]</scope>
    <source>
        <tissue evidence="2">Muscle</tissue>
    </source>
</reference>
<keyword evidence="3" id="KW-1185">Reference proteome</keyword>
<protein>
    <submittedName>
        <fullName evidence="2">Uncharacterized protein</fullName>
    </submittedName>
</protein>
<feature type="region of interest" description="Disordered" evidence="1">
    <location>
        <begin position="1"/>
        <end position="28"/>
    </location>
</feature>
<dbReference type="AlphaFoldDB" id="A0A5B7J569"/>